<proteinExistence type="predicted"/>
<dbReference type="Gene3D" id="3.40.30.10">
    <property type="entry name" value="Glutaredoxin"/>
    <property type="match status" value="1"/>
</dbReference>
<accession>A0ABZ2YBL3</accession>
<name>A0ABZ2YBL3_9BACT</name>
<keyword evidence="2" id="KW-1185">Reference proteome</keyword>
<dbReference type="RefSeq" id="WP_369017285.1">
    <property type="nucleotide sequence ID" value="NZ_CP121689.1"/>
</dbReference>
<sequence length="181" mass="20532">MNNKRIANIITLVLITVLISTSVAGASVRKAIPFEAYSLKGEKIDVDFEKEFTLLLFISSECLECLYRLLELKNNVQSLQLENKVRILPVCIDCDWRKLVQLTKAVNSEMFLVPADLKAKWGVWETPTCFLVGPAARVLGKWEREVPFAEIEKTIATYFKDKRNVVASRKNTSSCSSSFCY</sequence>
<dbReference type="EMBL" id="CP121689">
    <property type="protein sequence ID" value="WZL75139.1"/>
    <property type="molecule type" value="Genomic_DNA"/>
</dbReference>
<evidence type="ECO:0000313" key="2">
    <source>
        <dbReference type="Proteomes" id="UP001461341"/>
    </source>
</evidence>
<reference evidence="1 2" key="1">
    <citation type="submission" date="2023-03" db="EMBL/GenBank/DDBJ databases">
        <title>Novel Species.</title>
        <authorList>
            <person name="Ma S."/>
        </authorList>
    </citation>
    <scope>NUCLEOTIDE SEQUENCE [LARGE SCALE GENOMIC DNA]</scope>
    <source>
        <strain evidence="1 2">B11</strain>
    </source>
</reference>
<dbReference type="SUPFAM" id="SSF52833">
    <property type="entry name" value="Thioredoxin-like"/>
    <property type="match status" value="1"/>
</dbReference>
<dbReference type="InterPro" id="IPR036249">
    <property type="entry name" value="Thioredoxin-like_sf"/>
</dbReference>
<gene>
    <name evidence="1" type="ORF">QBE54_05925</name>
</gene>
<dbReference type="Proteomes" id="UP001461341">
    <property type="component" value="Chromosome"/>
</dbReference>
<evidence type="ECO:0000313" key="1">
    <source>
        <dbReference type="EMBL" id="WZL75139.1"/>
    </source>
</evidence>
<organism evidence="1 2">
    <name type="scientific">Thermatribacter velox</name>
    <dbReference type="NCBI Taxonomy" id="3039681"/>
    <lineage>
        <taxon>Bacteria</taxon>
        <taxon>Pseudomonadati</taxon>
        <taxon>Atribacterota</taxon>
        <taxon>Atribacteria</taxon>
        <taxon>Atribacterales</taxon>
        <taxon>Thermatribacteraceae</taxon>
        <taxon>Thermatribacter</taxon>
    </lineage>
</organism>
<protein>
    <submittedName>
        <fullName evidence="1">Uncharacterized protein</fullName>
    </submittedName>
</protein>